<reference evidence="1" key="1">
    <citation type="submission" date="2022-12" db="EMBL/GenBank/DDBJ databases">
        <title>Reference genome sequencing for broad-spectrum identification of bacterial and archaeal isolates by mass spectrometry.</title>
        <authorList>
            <person name="Sekiguchi Y."/>
            <person name="Tourlousse D.M."/>
        </authorList>
    </citation>
    <scope>NUCLEOTIDE SEQUENCE</scope>
    <source>
        <strain evidence="1">TSL-P1</strain>
    </source>
</reference>
<dbReference type="EMBL" id="BSDX01000001">
    <property type="protein sequence ID" value="GLI52909.1"/>
    <property type="molecule type" value="Genomic_DNA"/>
</dbReference>
<keyword evidence="2" id="KW-1185">Reference proteome</keyword>
<dbReference type="Proteomes" id="UP001144297">
    <property type="component" value="Unassembled WGS sequence"/>
</dbReference>
<comment type="caution">
    <text evidence="1">The sequence shown here is derived from an EMBL/GenBank/DDBJ whole genome shotgun (WGS) entry which is preliminary data.</text>
</comment>
<accession>A0A9W6LJT8</accession>
<sequence length="86" mass="9488">MIRKIGIVGIIVRDRNKNAQLVNKILSEHAEIILARMGIPQKESDTGFISLFVEGNTDKIGSLTGKLGMIRGVTVRSLLISEKEKK</sequence>
<name>A0A9W6LJT8_9BACT</name>
<dbReference type="SUPFAM" id="SSF55021">
    <property type="entry name" value="ACT-like"/>
    <property type="match status" value="1"/>
</dbReference>
<dbReference type="InterPro" id="IPR027271">
    <property type="entry name" value="Acetolactate_synth/TF_NikR_C"/>
</dbReference>
<dbReference type="InterPro" id="IPR023860">
    <property type="entry name" value="FeFe-hyd_TM1266"/>
</dbReference>
<evidence type="ECO:0000313" key="2">
    <source>
        <dbReference type="Proteomes" id="UP001144297"/>
    </source>
</evidence>
<gene>
    <name evidence="1" type="ORF">TISLANDTSLP1_06020</name>
</gene>
<dbReference type="NCBIfam" id="TIGR03959">
    <property type="entry name" value="hyd_TM1266"/>
    <property type="match status" value="1"/>
</dbReference>
<dbReference type="AlphaFoldDB" id="A0A9W6LJT8"/>
<evidence type="ECO:0000313" key="1">
    <source>
        <dbReference type="EMBL" id="GLI52909.1"/>
    </source>
</evidence>
<dbReference type="Pfam" id="PF21699">
    <property type="entry name" value="TM1266-like"/>
    <property type="match status" value="1"/>
</dbReference>
<dbReference type="Gene3D" id="3.30.70.1150">
    <property type="entry name" value="ACT-like. Chain A, domain 2"/>
    <property type="match status" value="1"/>
</dbReference>
<organism evidence="1 2">
    <name type="scientific">Thermodesulfovibrio yellowstonii</name>
    <dbReference type="NCBI Taxonomy" id="28262"/>
    <lineage>
        <taxon>Bacteria</taxon>
        <taxon>Pseudomonadati</taxon>
        <taxon>Nitrospirota</taxon>
        <taxon>Thermodesulfovibrionia</taxon>
        <taxon>Thermodesulfovibrionales</taxon>
        <taxon>Thermodesulfovibrionaceae</taxon>
        <taxon>Thermodesulfovibrio</taxon>
    </lineage>
</organism>
<protein>
    <submittedName>
        <fullName evidence="1">CopG family transcriptional regulator</fullName>
    </submittedName>
</protein>
<proteinExistence type="predicted"/>
<dbReference type="InterPro" id="IPR045865">
    <property type="entry name" value="ACT-like_dom_sf"/>
</dbReference>